<protein>
    <submittedName>
        <fullName evidence="1">Uncharacterized protein</fullName>
    </submittedName>
</protein>
<organism evidence="1">
    <name type="scientific">Anguilla anguilla</name>
    <name type="common">European freshwater eel</name>
    <name type="synonym">Muraena anguilla</name>
    <dbReference type="NCBI Taxonomy" id="7936"/>
    <lineage>
        <taxon>Eukaryota</taxon>
        <taxon>Metazoa</taxon>
        <taxon>Chordata</taxon>
        <taxon>Craniata</taxon>
        <taxon>Vertebrata</taxon>
        <taxon>Euteleostomi</taxon>
        <taxon>Actinopterygii</taxon>
        <taxon>Neopterygii</taxon>
        <taxon>Teleostei</taxon>
        <taxon>Anguilliformes</taxon>
        <taxon>Anguillidae</taxon>
        <taxon>Anguilla</taxon>
    </lineage>
</organism>
<dbReference type="EMBL" id="GBXM01089882">
    <property type="protein sequence ID" value="JAH18695.1"/>
    <property type="molecule type" value="Transcribed_RNA"/>
</dbReference>
<reference evidence="1" key="2">
    <citation type="journal article" date="2015" name="Fish Shellfish Immunol.">
        <title>Early steps in the European eel (Anguilla anguilla)-Vibrio vulnificus interaction in the gills: Role of the RtxA13 toxin.</title>
        <authorList>
            <person name="Callol A."/>
            <person name="Pajuelo D."/>
            <person name="Ebbesson L."/>
            <person name="Teles M."/>
            <person name="MacKenzie S."/>
            <person name="Amaro C."/>
        </authorList>
    </citation>
    <scope>NUCLEOTIDE SEQUENCE</scope>
</reference>
<accession>A0A0E9QQZ7</accession>
<reference evidence="1" key="1">
    <citation type="submission" date="2014-11" db="EMBL/GenBank/DDBJ databases">
        <authorList>
            <person name="Amaro Gonzalez C."/>
        </authorList>
    </citation>
    <scope>NUCLEOTIDE SEQUENCE</scope>
</reference>
<name>A0A0E9QQZ7_ANGAN</name>
<proteinExistence type="predicted"/>
<sequence>MQHSPKHAESNYFFSKQQWECDFMSPIMDGVTSLSMAETIKPIVTH</sequence>
<dbReference type="AlphaFoldDB" id="A0A0E9QQZ7"/>
<evidence type="ECO:0000313" key="1">
    <source>
        <dbReference type="EMBL" id="JAH18695.1"/>
    </source>
</evidence>